<dbReference type="AlphaFoldDB" id="Q5NBN6"/>
<accession>Q5NBN6</accession>
<organism evidence="1">
    <name type="scientific">Oryza sativa subsp. japonica</name>
    <name type="common">Rice</name>
    <dbReference type="NCBI Taxonomy" id="39947"/>
    <lineage>
        <taxon>Eukaryota</taxon>
        <taxon>Viridiplantae</taxon>
        <taxon>Streptophyta</taxon>
        <taxon>Embryophyta</taxon>
        <taxon>Tracheophyta</taxon>
        <taxon>Spermatophyta</taxon>
        <taxon>Magnoliopsida</taxon>
        <taxon>Liliopsida</taxon>
        <taxon>Poales</taxon>
        <taxon>Poaceae</taxon>
        <taxon>BOP clade</taxon>
        <taxon>Oryzoideae</taxon>
        <taxon>Oryzeae</taxon>
        <taxon>Oryzinae</taxon>
        <taxon>Oryza</taxon>
        <taxon>Oryza sativa</taxon>
    </lineage>
</organism>
<protein>
    <submittedName>
        <fullName evidence="1">Uncharacterized protein</fullName>
    </submittedName>
</protein>
<name>Q5NBN6_ORYSJ</name>
<dbReference type="Proteomes" id="UP000817658">
    <property type="component" value="Chromosome 1"/>
</dbReference>
<evidence type="ECO:0000313" key="1">
    <source>
        <dbReference type="EMBL" id="BAD81112.1"/>
    </source>
</evidence>
<proteinExistence type="predicted"/>
<reference evidence="1" key="1">
    <citation type="journal article" date="2002" name="Nature">
        <title>The genome sequence and structure of rice chromosome 1.</title>
        <authorList>
            <person name="Sasaki T."/>
            <person name="Matsumoto T."/>
            <person name="Yamamoto K."/>
            <person name="Sakata K."/>
            <person name="Baba T."/>
            <person name="Katayose Y."/>
            <person name="Wu J."/>
            <person name="Niimura Y."/>
            <person name="Cheng Z."/>
            <person name="Nagamura Y."/>
            <person name="Antonio B.A."/>
            <person name="Kanamori H."/>
            <person name="Hosokawa S."/>
            <person name="Masukawa M."/>
            <person name="Arikawa K."/>
            <person name="Chiden Y."/>
            <person name="Hayashi M."/>
            <person name="Okamoto M."/>
            <person name="Ando T."/>
            <person name="Aoki H."/>
            <person name="Arita K."/>
            <person name="Hamada M."/>
            <person name="Harada C."/>
            <person name="Hijishita S."/>
            <person name="Honda M."/>
            <person name="Ichikawa Y."/>
            <person name="Idonuma A."/>
            <person name="Iijima M."/>
            <person name="Ikeda M."/>
            <person name="Ikeno M."/>
            <person name="Itoh S."/>
            <person name="Itoh T."/>
            <person name="Itoh Y."/>
            <person name="Itoh Y."/>
            <person name="Iwabuchi A."/>
            <person name="Kamiya K."/>
            <person name="Karasawa W."/>
            <person name="Katagiri S."/>
            <person name="Kikuta A."/>
            <person name="Kobayashi N."/>
            <person name="Kono I."/>
            <person name="Machita K."/>
            <person name="Maehara T."/>
            <person name="Mizuno H."/>
            <person name="Mizubayashi T."/>
            <person name="Mukai Y."/>
            <person name="Nagasaki H."/>
            <person name="Nakashima M."/>
            <person name="Nakama Y."/>
            <person name="Nakamichi Y."/>
            <person name="Nakamura M."/>
            <person name="Namiki N."/>
            <person name="Negishi M."/>
            <person name="Ohta I."/>
            <person name="Ono N."/>
            <person name="Saji S."/>
            <person name="Sakai K."/>
            <person name="Shibata M."/>
            <person name="Shimokawa T."/>
            <person name="Shomura A."/>
            <person name="Song J."/>
            <person name="Takazaki Y."/>
            <person name="Terasawa K."/>
            <person name="Tsuji K."/>
            <person name="Waki K."/>
            <person name="Yamagata H."/>
            <person name="Yamane H."/>
            <person name="Yoshiki S."/>
            <person name="Yoshihara R."/>
            <person name="Yukawa K."/>
            <person name="Zhong H."/>
            <person name="Iwama H."/>
            <person name="Endo T."/>
            <person name="Ito H."/>
            <person name="Hahn J.H."/>
            <person name="Kim H.I."/>
            <person name="Eun M.Y."/>
            <person name="Yano M."/>
            <person name="Jiang J."/>
            <person name="Gojobori T."/>
        </authorList>
    </citation>
    <scope>NUCLEOTIDE SEQUENCE [LARGE SCALE GENOMIC DNA]</scope>
</reference>
<dbReference type="EMBL" id="AP000836">
    <property type="protein sequence ID" value="BAD81112.1"/>
    <property type="molecule type" value="Genomic_DNA"/>
</dbReference>
<sequence>MKRRRGVGDKKEGGERIGGILWRWMRRRRGRPPRCAAGVALHAACDAGGHTHTYCFIK</sequence>
<gene>
    <name evidence="1" type="primary">P0038F12.20</name>
</gene>